<dbReference type="GO" id="GO:0000271">
    <property type="term" value="P:polysaccharide biosynthetic process"/>
    <property type="evidence" value="ECO:0007669"/>
    <property type="project" value="InterPro"/>
</dbReference>
<evidence type="ECO:0000256" key="1">
    <source>
        <dbReference type="ARBA" id="ARBA00004141"/>
    </source>
</evidence>
<organism evidence="8 9">
    <name type="scientific">Pollutimonas subterranea</name>
    <dbReference type="NCBI Taxonomy" id="2045210"/>
    <lineage>
        <taxon>Bacteria</taxon>
        <taxon>Pseudomonadati</taxon>
        <taxon>Pseudomonadota</taxon>
        <taxon>Betaproteobacteria</taxon>
        <taxon>Burkholderiales</taxon>
        <taxon>Alcaligenaceae</taxon>
        <taxon>Pollutimonas</taxon>
    </lineage>
</organism>
<dbReference type="Proteomes" id="UP000234190">
    <property type="component" value="Unassembled WGS sequence"/>
</dbReference>
<keyword evidence="5 6" id="KW-0472">Membrane</keyword>
<feature type="domain" description="GtrA/DPMS transmembrane" evidence="7">
    <location>
        <begin position="11"/>
        <end position="126"/>
    </location>
</feature>
<evidence type="ECO:0000259" key="7">
    <source>
        <dbReference type="Pfam" id="PF04138"/>
    </source>
</evidence>
<dbReference type="GO" id="GO:0005886">
    <property type="term" value="C:plasma membrane"/>
    <property type="evidence" value="ECO:0007669"/>
    <property type="project" value="TreeGrafter"/>
</dbReference>
<proteinExistence type="inferred from homology"/>
<protein>
    <submittedName>
        <fullName evidence="8">Polysaccharide synthesis protein GtrA</fullName>
    </submittedName>
</protein>
<keyword evidence="9" id="KW-1185">Reference proteome</keyword>
<gene>
    <name evidence="8" type="ORF">CR159_19745</name>
</gene>
<dbReference type="PANTHER" id="PTHR38459">
    <property type="entry name" value="PROPHAGE BACTOPRENOL-LINKED GLUCOSE TRANSLOCASE HOMOLOG"/>
    <property type="match status" value="1"/>
</dbReference>
<evidence type="ECO:0000256" key="5">
    <source>
        <dbReference type="ARBA" id="ARBA00023136"/>
    </source>
</evidence>
<evidence type="ECO:0000256" key="2">
    <source>
        <dbReference type="ARBA" id="ARBA00009399"/>
    </source>
</evidence>
<feature type="transmembrane region" description="Helical" evidence="6">
    <location>
        <begin position="73"/>
        <end position="93"/>
    </location>
</feature>
<comment type="subcellular location">
    <subcellularLocation>
        <location evidence="1">Membrane</location>
        <topology evidence="1">Multi-pass membrane protein</topology>
    </subcellularLocation>
</comment>
<feature type="transmembrane region" description="Helical" evidence="6">
    <location>
        <begin position="36"/>
        <end position="53"/>
    </location>
</feature>
<comment type="caution">
    <text evidence="8">The sequence shown here is derived from an EMBL/GenBank/DDBJ whole genome shotgun (WGS) entry which is preliminary data.</text>
</comment>
<reference evidence="8 9" key="1">
    <citation type="submission" date="2017-10" db="EMBL/GenBank/DDBJ databases">
        <title>Two draft genome sequences of Pusillimonas sp. strains isolated from a nitrate- and radionuclide-contaminated groundwater in Russia.</title>
        <authorList>
            <person name="Grouzdev D.S."/>
            <person name="Tourova T.P."/>
            <person name="Goeva M.A."/>
            <person name="Babich T.L."/>
            <person name="Sokolova D.S."/>
            <person name="Abdullin R."/>
            <person name="Poltaraus A.B."/>
            <person name="Toshchakov S.V."/>
            <person name="Nazina T.N."/>
        </authorList>
    </citation>
    <scope>NUCLEOTIDE SEQUENCE [LARGE SCALE GENOMIC DNA]</scope>
    <source>
        <strain evidence="8 9">JR1/69-3-13</strain>
    </source>
</reference>
<name>A0A2N4TZG1_9BURK</name>
<dbReference type="PANTHER" id="PTHR38459:SF1">
    <property type="entry name" value="PROPHAGE BACTOPRENOL-LINKED GLUCOSE TRANSLOCASE HOMOLOG"/>
    <property type="match status" value="1"/>
</dbReference>
<sequence>MMKTIREFLLFGMAGLCGFAVDTAVLYALHEILGPFYARGVSFLAAVLATWLINRAFAFRKRRSELSRKREFLFYLALMLAGGAVNYAVYSWLVISYPLVQQHLVIGVGAGSVAGMLINFLVSRYLLYRFAAGQ</sequence>
<evidence type="ECO:0000256" key="6">
    <source>
        <dbReference type="SAM" id="Phobius"/>
    </source>
</evidence>
<dbReference type="InterPro" id="IPR051401">
    <property type="entry name" value="GtrA_CellWall_Glycosyl"/>
</dbReference>
<evidence type="ECO:0000256" key="3">
    <source>
        <dbReference type="ARBA" id="ARBA00022692"/>
    </source>
</evidence>
<dbReference type="Pfam" id="PF04138">
    <property type="entry name" value="GtrA_DPMS_TM"/>
    <property type="match status" value="1"/>
</dbReference>
<dbReference type="OrthoDB" id="7926501at2"/>
<comment type="similarity">
    <text evidence="2">Belongs to the GtrA family.</text>
</comment>
<dbReference type="InterPro" id="IPR007267">
    <property type="entry name" value="GtrA_DPMS_TM"/>
</dbReference>
<evidence type="ECO:0000313" key="8">
    <source>
        <dbReference type="EMBL" id="PLC48156.1"/>
    </source>
</evidence>
<evidence type="ECO:0000256" key="4">
    <source>
        <dbReference type="ARBA" id="ARBA00022989"/>
    </source>
</evidence>
<accession>A0A2N4TZG1</accession>
<evidence type="ECO:0000313" key="9">
    <source>
        <dbReference type="Proteomes" id="UP000234190"/>
    </source>
</evidence>
<dbReference type="EMBL" id="PDNW01000026">
    <property type="protein sequence ID" value="PLC48156.1"/>
    <property type="molecule type" value="Genomic_DNA"/>
</dbReference>
<keyword evidence="4 6" id="KW-1133">Transmembrane helix</keyword>
<feature type="transmembrane region" description="Helical" evidence="6">
    <location>
        <begin position="105"/>
        <end position="127"/>
    </location>
</feature>
<dbReference type="AlphaFoldDB" id="A0A2N4TZG1"/>
<keyword evidence="3 6" id="KW-0812">Transmembrane</keyword>